<dbReference type="EMBL" id="NGKW01000059">
    <property type="protein sequence ID" value="OTN79383.1"/>
    <property type="molecule type" value="Genomic_DNA"/>
</dbReference>
<evidence type="ECO:0000256" key="3">
    <source>
        <dbReference type="ARBA" id="ARBA00022729"/>
    </source>
</evidence>
<keyword evidence="6" id="KW-0812">Transmembrane</keyword>
<keyword evidence="4" id="KW-0572">Peptidoglycan-anchor</keyword>
<feature type="compositionally biased region" description="Low complexity" evidence="5">
    <location>
        <begin position="1"/>
        <end position="19"/>
    </location>
</feature>
<comment type="caution">
    <text evidence="8">The sequence shown here is derived from an EMBL/GenBank/DDBJ whole genome shotgun (WGS) entry which is preliminary data.</text>
</comment>
<protein>
    <recommendedName>
        <fullName evidence="7">Gram-positive cocci surface proteins LPxTG domain-containing protein</fullName>
    </recommendedName>
</protein>
<feature type="compositionally biased region" description="Polar residues" evidence="5">
    <location>
        <begin position="57"/>
        <end position="73"/>
    </location>
</feature>
<dbReference type="RefSeq" id="WP_143351930.1">
    <property type="nucleotide sequence ID" value="NZ_NGKW01000059.1"/>
</dbReference>
<evidence type="ECO:0000259" key="7">
    <source>
        <dbReference type="Pfam" id="PF00746"/>
    </source>
</evidence>
<evidence type="ECO:0000256" key="6">
    <source>
        <dbReference type="SAM" id="Phobius"/>
    </source>
</evidence>
<keyword evidence="2" id="KW-0964">Secreted</keyword>
<feature type="compositionally biased region" description="Basic and acidic residues" evidence="5">
    <location>
        <begin position="20"/>
        <end position="41"/>
    </location>
</feature>
<dbReference type="Proteomes" id="UP000194885">
    <property type="component" value="Unassembled WGS sequence"/>
</dbReference>
<gene>
    <name evidence="8" type="ORF">A5810_003251</name>
</gene>
<evidence type="ECO:0000313" key="9">
    <source>
        <dbReference type="Proteomes" id="UP000194885"/>
    </source>
</evidence>
<name>A0A242AFJ8_ENTFC</name>
<dbReference type="AlphaFoldDB" id="A0A242AFJ8"/>
<feature type="region of interest" description="Disordered" evidence="5">
    <location>
        <begin position="1"/>
        <end position="73"/>
    </location>
</feature>
<feature type="non-terminal residue" evidence="8">
    <location>
        <position position="1"/>
    </location>
</feature>
<dbReference type="NCBIfam" id="TIGR01167">
    <property type="entry name" value="LPXTG_anchor"/>
    <property type="match status" value="1"/>
</dbReference>
<organism evidence="8 9">
    <name type="scientific">Enterococcus faecium</name>
    <name type="common">Streptococcus faecium</name>
    <dbReference type="NCBI Taxonomy" id="1352"/>
    <lineage>
        <taxon>Bacteria</taxon>
        <taxon>Bacillati</taxon>
        <taxon>Bacillota</taxon>
        <taxon>Bacilli</taxon>
        <taxon>Lactobacillales</taxon>
        <taxon>Enterococcaceae</taxon>
        <taxon>Enterococcus</taxon>
    </lineage>
</organism>
<accession>A0A242AFJ8</accession>
<proteinExistence type="predicted"/>
<dbReference type="Pfam" id="PF00746">
    <property type="entry name" value="Gram_pos_anchor"/>
    <property type="match status" value="1"/>
</dbReference>
<evidence type="ECO:0000256" key="4">
    <source>
        <dbReference type="ARBA" id="ARBA00023088"/>
    </source>
</evidence>
<dbReference type="InterPro" id="IPR019931">
    <property type="entry name" value="LPXTG_anchor"/>
</dbReference>
<reference evidence="8 9" key="1">
    <citation type="submission" date="2017-05" db="EMBL/GenBank/DDBJ databases">
        <title>The Genome Sequence of Enterococcus faecium 7H8_DIV0219.</title>
        <authorList>
            <consortium name="The Broad Institute Genomics Platform"/>
            <consortium name="The Broad Institute Genomic Center for Infectious Diseases"/>
            <person name="Earl A."/>
            <person name="Manson A."/>
            <person name="Schwartman J."/>
            <person name="Gilmore M."/>
            <person name="Abouelleil A."/>
            <person name="Cao P."/>
            <person name="Chapman S."/>
            <person name="Cusick C."/>
            <person name="Shea T."/>
            <person name="Young S."/>
            <person name="Neafsey D."/>
            <person name="Nusbaum C."/>
            <person name="Birren B."/>
        </authorList>
    </citation>
    <scope>NUCLEOTIDE SEQUENCE [LARGE SCALE GENOMIC DNA]</scope>
    <source>
        <strain evidence="8 9">7H8_DIV0219</strain>
    </source>
</reference>
<keyword evidence="3" id="KW-0732">Signal</keyword>
<keyword evidence="1" id="KW-0134">Cell wall</keyword>
<feature type="transmembrane region" description="Helical" evidence="6">
    <location>
        <begin position="158"/>
        <end position="175"/>
    </location>
</feature>
<evidence type="ECO:0000256" key="1">
    <source>
        <dbReference type="ARBA" id="ARBA00022512"/>
    </source>
</evidence>
<evidence type="ECO:0000256" key="2">
    <source>
        <dbReference type="ARBA" id="ARBA00022525"/>
    </source>
</evidence>
<keyword evidence="6" id="KW-1133">Transmembrane helix</keyword>
<evidence type="ECO:0000313" key="8">
    <source>
        <dbReference type="EMBL" id="OTN79383.1"/>
    </source>
</evidence>
<keyword evidence="6" id="KW-0472">Membrane</keyword>
<evidence type="ECO:0000256" key="5">
    <source>
        <dbReference type="SAM" id="MobiDB-lite"/>
    </source>
</evidence>
<sequence length="184" mass="19663">PGESAESTETSTTPSTSEAPTEKTSEEPTKPVEKPKEETEVKPTTPKLAEPEKAVTVTVTPSGQVTSNKDQGTSVPIITSNVEELTHIPTPATPLKAATGQAIVGVLDGVPLVQNEQGKLVKDLSIPVKKLPSGNIEVKTADGKTKVLPKTGEKMNRLFLFVGSLFTLVSGVIFFKKYRFLRHS</sequence>
<feature type="domain" description="Gram-positive cocci surface proteins LPxTG" evidence="7">
    <location>
        <begin position="143"/>
        <end position="177"/>
    </location>
</feature>